<feature type="region of interest" description="Disordered" evidence="1">
    <location>
        <begin position="47"/>
        <end position="66"/>
    </location>
</feature>
<gene>
    <name evidence="2" type="ORF">CANTADRAFT_21866</name>
</gene>
<organism evidence="2 3">
    <name type="scientific">Suhomyces tanzawaensis NRRL Y-17324</name>
    <dbReference type="NCBI Taxonomy" id="984487"/>
    <lineage>
        <taxon>Eukaryota</taxon>
        <taxon>Fungi</taxon>
        <taxon>Dikarya</taxon>
        <taxon>Ascomycota</taxon>
        <taxon>Saccharomycotina</taxon>
        <taxon>Pichiomycetes</taxon>
        <taxon>Debaryomycetaceae</taxon>
        <taxon>Suhomyces</taxon>
    </lineage>
</organism>
<name>A0A1E4SI24_9ASCO</name>
<evidence type="ECO:0000313" key="2">
    <source>
        <dbReference type="EMBL" id="ODV79097.1"/>
    </source>
</evidence>
<dbReference type="AlphaFoldDB" id="A0A1E4SI24"/>
<keyword evidence="3" id="KW-1185">Reference proteome</keyword>
<protein>
    <submittedName>
        <fullName evidence="2">Uncharacterized protein</fullName>
    </submittedName>
</protein>
<feature type="compositionally biased region" description="Polar residues" evidence="1">
    <location>
        <begin position="52"/>
        <end position="63"/>
    </location>
</feature>
<dbReference type="RefSeq" id="XP_020064219.1">
    <property type="nucleotide sequence ID" value="XM_020206752.1"/>
</dbReference>
<feature type="compositionally biased region" description="Polar residues" evidence="1">
    <location>
        <begin position="14"/>
        <end position="31"/>
    </location>
</feature>
<evidence type="ECO:0000313" key="3">
    <source>
        <dbReference type="Proteomes" id="UP000094285"/>
    </source>
</evidence>
<accession>A0A1E4SI24</accession>
<feature type="region of interest" description="Disordered" evidence="1">
    <location>
        <begin position="1"/>
        <end position="31"/>
    </location>
</feature>
<dbReference type="GeneID" id="30980889"/>
<sequence length="142" mass="15518">MLLKPPARPRKGANCSSVGNSFQTRSTVSHNAANCRPVDTKARPKVRVTNKGAGSNSPTNSPISRPLVLNKGSEVVKLPKKRTTTRRSVATQTDATKVAFFKSHTMGTQSSRVLPEVEKLVTPQALPFDFIDELHQLSQLRL</sequence>
<dbReference type="Proteomes" id="UP000094285">
    <property type="component" value="Unassembled WGS sequence"/>
</dbReference>
<evidence type="ECO:0000256" key="1">
    <source>
        <dbReference type="SAM" id="MobiDB-lite"/>
    </source>
</evidence>
<proteinExistence type="predicted"/>
<dbReference type="EMBL" id="KV453912">
    <property type="protein sequence ID" value="ODV79097.1"/>
    <property type="molecule type" value="Genomic_DNA"/>
</dbReference>
<reference evidence="3" key="1">
    <citation type="submission" date="2016-05" db="EMBL/GenBank/DDBJ databases">
        <title>Comparative genomics of biotechnologically important yeasts.</title>
        <authorList>
            <consortium name="DOE Joint Genome Institute"/>
            <person name="Riley R."/>
            <person name="Haridas S."/>
            <person name="Wolfe K.H."/>
            <person name="Lopes M.R."/>
            <person name="Hittinger C.T."/>
            <person name="Goker M."/>
            <person name="Salamov A."/>
            <person name="Wisecaver J."/>
            <person name="Long T.M."/>
            <person name="Aerts A.L."/>
            <person name="Barry K."/>
            <person name="Choi C."/>
            <person name="Clum A."/>
            <person name="Coughlan A.Y."/>
            <person name="Deshpande S."/>
            <person name="Douglass A.P."/>
            <person name="Hanson S.J."/>
            <person name="Klenk H.-P."/>
            <person name="Labutti K."/>
            <person name="Lapidus A."/>
            <person name="Lindquist E."/>
            <person name="Lipzen A."/>
            <person name="Meier-Kolthoff J.P."/>
            <person name="Ohm R.A."/>
            <person name="Otillar R.P."/>
            <person name="Pangilinan J."/>
            <person name="Peng Y."/>
            <person name="Rokas A."/>
            <person name="Rosa C.A."/>
            <person name="Scheuner C."/>
            <person name="Sibirny A.A."/>
            <person name="Slot J.C."/>
            <person name="Stielow J.B."/>
            <person name="Sun H."/>
            <person name="Kurtzman C.P."/>
            <person name="Blackwell M."/>
            <person name="Grigoriev I.V."/>
            <person name="Jeffries T.W."/>
        </authorList>
    </citation>
    <scope>NUCLEOTIDE SEQUENCE [LARGE SCALE GENOMIC DNA]</scope>
    <source>
        <strain evidence="3">NRRL Y-17324</strain>
    </source>
</reference>